<name>A0A0G4E8M1_VITBC</name>
<evidence type="ECO:0000256" key="1">
    <source>
        <dbReference type="SAM" id="MobiDB-lite"/>
    </source>
</evidence>
<gene>
    <name evidence="2" type="ORF">Vbra_10908</name>
</gene>
<accession>A0A0G4E8M1</accession>
<sequence>MSDEGGAPPKRPRTQGGEEMTASDSKSSIAEGMAQLEDRIASLHQHIQQATREAADVQELFNTTAAAQTPFLAQKWPGVLSALSSAAEGLRGIGEGVKGTCRPMGWAKPPPPRHLGDDLSADVWRGDIYPMLSVCEAVCSARPTSKAHGSQLVDEAFMLKRIDQDLKKHSLTGLVDVERPTPPTATATATATAADTDPPGGPPTDPQPASDAVRRFRYLSASAYALERGGAVWQQMTDFIHLAHKYKLIKTLPLRLSANSLPTAAAFDELPLALAVYKTFGRLLSYKGDSLALERVEEEMEEQEDGEEMEDSDEEEQEGEGDDAMGDGGEQDDEQGDDIDQQQQEGAGGDGSGGQPGDGSAGGVTRQRYRIGAEYFTTVPLSDLPPNHPYRSGYKDSDPVIRSGGCLFPSFTAFLKGTVLMEWCDQEGVAQKLVAGASVGRDDSRYRSLLTAPTIGGGETIDFINEHPPQGYDGRERLIIVKGTTTTDTIVAYLWLSYGDISLLTTEAATEGNSDIERYPIAVNAARRVLVKYGLERTVLA</sequence>
<feature type="region of interest" description="Disordered" evidence="1">
    <location>
        <begin position="296"/>
        <end position="364"/>
    </location>
</feature>
<reference evidence="2 3" key="1">
    <citation type="submission" date="2014-11" db="EMBL/GenBank/DDBJ databases">
        <authorList>
            <person name="Zhu J."/>
            <person name="Qi W."/>
            <person name="Song R."/>
        </authorList>
    </citation>
    <scope>NUCLEOTIDE SEQUENCE [LARGE SCALE GENOMIC DNA]</scope>
</reference>
<dbReference type="InParanoid" id="A0A0G4E8M1"/>
<evidence type="ECO:0000313" key="2">
    <source>
        <dbReference type="EMBL" id="CEL92170.1"/>
    </source>
</evidence>
<dbReference type="VEuPathDB" id="CryptoDB:Vbra_10908"/>
<dbReference type="AlphaFoldDB" id="A0A0G4E8M1"/>
<protein>
    <submittedName>
        <fullName evidence="2">Uncharacterized protein</fullName>
    </submittedName>
</protein>
<dbReference type="EMBL" id="CDMY01000055">
    <property type="protein sequence ID" value="CEL92170.1"/>
    <property type="molecule type" value="Genomic_DNA"/>
</dbReference>
<organism evidence="2 3">
    <name type="scientific">Vitrella brassicaformis (strain CCMP3155)</name>
    <dbReference type="NCBI Taxonomy" id="1169540"/>
    <lineage>
        <taxon>Eukaryota</taxon>
        <taxon>Sar</taxon>
        <taxon>Alveolata</taxon>
        <taxon>Colpodellida</taxon>
        <taxon>Vitrellaceae</taxon>
        <taxon>Vitrella</taxon>
    </lineage>
</organism>
<feature type="compositionally biased region" description="Acidic residues" evidence="1">
    <location>
        <begin position="296"/>
        <end position="340"/>
    </location>
</feature>
<keyword evidence="3" id="KW-1185">Reference proteome</keyword>
<evidence type="ECO:0000313" key="3">
    <source>
        <dbReference type="Proteomes" id="UP000041254"/>
    </source>
</evidence>
<dbReference type="PhylomeDB" id="A0A0G4E8M1"/>
<proteinExistence type="predicted"/>
<feature type="region of interest" description="Disordered" evidence="1">
    <location>
        <begin position="1"/>
        <end position="41"/>
    </location>
</feature>
<feature type="compositionally biased region" description="Gly residues" evidence="1">
    <location>
        <begin position="346"/>
        <end position="362"/>
    </location>
</feature>
<dbReference type="Proteomes" id="UP000041254">
    <property type="component" value="Unassembled WGS sequence"/>
</dbReference>
<feature type="compositionally biased region" description="Low complexity" evidence="1">
    <location>
        <begin position="184"/>
        <end position="198"/>
    </location>
</feature>
<feature type="region of interest" description="Disordered" evidence="1">
    <location>
        <begin position="176"/>
        <end position="210"/>
    </location>
</feature>